<gene>
    <name evidence="2" type="ORF">PXEA_LOCUS7007</name>
</gene>
<evidence type="ECO:0000313" key="3">
    <source>
        <dbReference type="Proteomes" id="UP000784294"/>
    </source>
</evidence>
<proteinExistence type="predicted"/>
<organism evidence="2 3">
    <name type="scientific">Protopolystoma xenopodis</name>
    <dbReference type="NCBI Taxonomy" id="117903"/>
    <lineage>
        <taxon>Eukaryota</taxon>
        <taxon>Metazoa</taxon>
        <taxon>Spiralia</taxon>
        <taxon>Lophotrochozoa</taxon>
        <taxon>Platyhelminthes</taxon>
        <taxon>Monogenea</taxon>
        <taxon>Polyopisthocotylea</taxon>
        <taxon>Polystomatidea</taxon>
        <taxon>Polystomatidae</taxon>
        <taxon>Protopolystoma</taxon>
    </lineage>
</organism>
<reference evidence="2" key="1">
    <citation type="submission" date="2018-11" db="EMBL/GenBank/DDBJ databases">
        <authorList>
            <consortium name="Pathogen Informatics"/>
        </authorList>
    </citation>
    <scope>NUCLEOTIDE SEQUENCE</scope>
</reference>
<sequence length="81" mass="8924">MIPGSDDVYDRTDEGSARIHRGRKTLSQGLLGTIKQTKVQGNPPVVSVQANLRIPSTRLLNRNEKSRVPLEPSVLHPNPSE</sequence>
<feature type="region of interest" description="Disordered" evidence="1">
    <location>
        <begin position="1"/>
        <end position="24"/>
    </location>
</feature>
<keyword evidence="3" id="KW-1185">Reference proteome</keyword>
<evidence type="ECO:0000256" key="1">
    <source>
        <dbReference type="SAM" id="MobiDB-lite"/>
    </source>
</evidence>
<dbReference type="Proteomes" id="UP000784294">
    <property type="component" value="Unassembled WGS sequence"/>
</dbReference>
<name>A0A448WK16_9PLAT</name>
<protein>
    <submittedName>
        <fullName evidence="2">Uncharacterized protein</fullName>
    </submittedName>
</protein>
<dbReference type="EMBL" id="CAAALY010018174">
    <property type="protein sequence ID" value="VEL13567.1"/>
    <property type="molecule type" value="Genomic_DNA"/>
</dbReference>
<evidence type="ECO:0000313" key="2">
    <source>
        <dbReference type="EMBL" id="VEL13567.1"/>
    </source>
</evidence>
<comment type="caution">
    <text evidence="2">The sequence shown here is derived from an EMBL/GenBank/DDBJ whole genome shotgun (WGS) entry which is preliminary data.</text>
</comment>
<feature type="region of interest" description="Disordered" evidence="1">
    <location>
        <begin position="59"/>
        <end position="81"/>
    </location>
</feature>
<accession>A0A448WK16</accession>
<dbReference type="AlphaFoldDB" id="A0A448WK16"/>
<feature type="compositionally biased region" description="Basic and acidic residues" evidence="1">
    <location>
        <begin position="8"/>
        <end position="17"/>
    </location>
</feature>